<evidence type="ECO:0000313" key="17">
    <source>
        <dbReference type="Proteomes" id="UP000005744"/>
    </source>
</evidence>
<gene>
    <name evidence="13" type="primary">lysS</name>
    <name evidence="16" type="ORF">BegalDRAFT_0233</name>
</gene>
<comment type="catalytic activity">
    <reaction evidence="12 13 14">
        <text>tRNA(Lys) + L-lysine + ATP = L-lysyl-tRNA(Lys) + AMP + diphosphate</text>
        <dbReference type="Rhea" id="RHEA:20792"/>
        <dbReference type="Rhea" id="RHEA-COMP:9696"/>
        <dbReference type="Rhea" id="RHEA-COMP:9697"/>
        <dbReference type="ChEBI" id="CHEBI:30616"/>
        <dbReference type="ChEBI" id="CHEBI:32551"/>
        <dbReference type="ChEBI" id="CHEBI:33019"/>
        <dbReference type="ChEBI" id="CHEBI:78442"/>
        <dbReference type="ChEBI" id="CHEBI:78529"/>
        <dbReference type="ChEBI" id="CHEBI:456215"/>
        <dbReference type="EC" id="6.1.1.6"/>
    </reaction>
</comment>
<evidence type="ECO:0000256" key="11">
    <source>
        <dbReference type="ARBA" id="ARBA00023146"/>
    </source>
</evidence>
<dbReference type="PANTHER" id="PTHR42918:SF15">
    <property type="entry name" value="LYSINE--TRNA LIGASE, CHLOROPLASTIC_MITOCHONDRIAL"/>
    <property type="match status" value="1"/>
</dbReference>
<keyword evidence="9 13" id="KW-0460">Magnesium</keyword>
<name>I3CC12_9GAMM</name>
<dbReference type="Gene3D" id="3.30.930.10">
    <property type="entry name" value="Bira Bifunctional Protein, Domain 2"/>
    <property type="match status" value="1"/>
</dbReference>
<dbReference type="SUPFAM" id="SSF50249">
    <property type="entry name" value="Nucleic acid-binding proteins"/>
    <property type="match status" value="1"/>
</dbReference>
<keyword evidence="11 13" id="KW-0030">Aminoacyl-tRNA synthetase</keyword>
<dbReference type="HAMAP" id="MF_00252">
    <property type="entry name" value="Lys_tRNA_synth_class2"/>
    <property type="match status" value="1"/>
</dbReference>
<dbReference type="InterPro" id="IPR004364">
    <property type="entry name" value="Aa-tRNA-synt_II"/>
</dbReference>
<evidence type="ECO:0000256" key="6">
    <source>
        <dbReference type="ARBA" id="ARBA00022723"/>
    </source>
</evidence>
<dbReference type="GO" id="GO:0042803">
    <property type="term" value="F:protein homodimerization activity"/>
    <property type="evidence" value="ECO:0007669"/>
    <property type="project" value="UniProtKB-ARBA"/>
</dbReference>
<proteinExistence type="inferred from homology"/>
<dbReference type="RefSeq" id="WP_002682827.1">
    <property type="nucleotide sequence ID" value="NZ_JH600070.1"/>
</dbReference>
<dbReference type="AlphaFoldDB" id="I3CC12"/>
<evidence type="ECO:0000256" key="13">
    <source>
        <dbReference type="HAMAP-Rule" id="MF_00252"/>
    </source>
</evidence>
<keyword evidence="8 13" id="KW-0067">ATP-binding</keyword>
<feature type="binding site" evidence="13">
    <location>
        <position position="416"/>
    </location>
    <ligand>
        <name>Mg(2+)</name>
        <dbReference type="ChEBI" id="CHEBI:18420"/>
        <label>1</label>
    </ligand>
</feature>
<evidence type="ECO:0000256" key="10">
    <source>
        <dbReference type="ARBA" id="ARBA00022917"/>
    </source>
</evidence>
<evidence type="ECO:0000256" key="7">
    <source>
        <dbReference type="ARBA" id="ARBA00022741"/>
    </source>
</evidence>
<evidence type="ECO:0000256" key="12">
    <source>
        <dbReference type="ARBA" id="ARBA00048573"/>
    </source>
</evidence>
<dbReference type="GO" id="GO:0005524">
    <property type="term" value="F:ATP binding"/>
    <property type="evidence" value="ECO:0007669"/>
    <property type="project" value="UniProtKB-UniRule"/>
</dbReference>
<reference evidence="16 17" key="1">
    <citation type="submission" date="2011-11" db="EMBL/GenBank/DDBJ databases">
        <title>Improved High-Quality Draft sequence of Beggiatoa alba B18lD.</title>
        <authorList>
            <consortium name="US DOE Joint Genome Institute"/>
            <person name="Lucas S."/>
            <person name="Han J."/>
            <person name="Lapidus A."/>
            <person name="Cheng J.-F."/>
            <person name="Goodwin L."/>
            <person name="Pitluck S."/>
            <person name="Peters L."/>
            <person name="Mikhailova N."/>
            <person name="Held B."/>
            <person name="Detter J.C."/>
            <person name="Han C."/>
            <person name="Tapia R."/>
            <person name="Land M."/>
            <person name="Hauser L."/>
            <person name="Kyrpides N."/>
            <person name="Ivanova N."/>
            <person name="Pagani I."/>
            <person name="Samuel K."/>
            <person name="Teske A."/>
            <person name="Mueller J."/>
            <person name="Woyke T."/>
        </authorList>
    </citation>
    <scope>NUCLEOTIDE SEQUENCE [LARGE SCALE GENOMIC DNA]</scope>
    <source>
        <strain evidence="16 17">B18LD</strain>
    </source>
</reference>
<evidence type="ECO:0000259" key="15">
    <source>
        <dbReference type="PROSITE" id="PS50862"/>
    </source>
</evidence>
<dbReference type="PRINTS" id="PR00982">
    <property type="entry name" value="TRNASYNTHLYS"/>
</dbReference>
<dbReference type="InterPro" id="IPR002313">
    <property type="entry name" value="Lys-tRNA-ligase_II"/>
</dbReference>
<evidence type="ECO:0000256" key="2">
    <source>
        <dbReference type="ARBA" id="ARBA00008226"/>
    </source>
</evidence>
<dbReference type="CDD" id="cd04322">
    <property type="entry name" value="LysRS_N"/>
    <property type="match status" value="1"/>
</dbReference>
<dbReference type="SUPFAM" id="SSF55681">
    <property type="entry name" value="Class II aaRS and biotin synthetases"/>
    <property type="match status" value="1"/>
</dbReference>
<dbReference type="Pfam" id="PF00152">
    <property type="entry name" value="tRNA-synt_2"/>
    <property type="match status" value="1"/>
</dbReference>
<comment type="subcellular location">
    <subcellularLocation>
        <location evidence="1 13">Cytoplasm</location>
    </subcellularLocation>
</comment>
<evidence type="ECO:0000256" key="9">
    <source>
        <dbReference type="ARBA" id="ARBA00022842"/>
    </source>
</evidence>
<dbReference type="eggNOG" id="COG1190">
    <property type="taxonomic scope" value="Bacteria"/>
</dbReference>
<organism evidence="16 17">
    <name type="scientific">Beggiatoa alba B18LD</name>
    <dbReference type="NCBI Taxonomy" id="395493"/>
    <lineage>
        <taxon>Bacteria</taxon>
        <taxon>Pseudomonadati</taxon>
        <taxon>Pseudomonadota</taxon>
        <taxon>Gammaproteobacteria</taxon>
        <taxon>Thiotrichales</taxon>
        <taxon>Thiotrichaceae</taxon>
        <taxon>Beggiatoa</taxon>
    </lineage>
</organism>
<comment type="similarity">
    <text evidence="2 13">Belongs to the class-II aminoacyl-tRNA synthetase family.</text>
</comment>
<keyword evidence="17" id="KW-1185">Reference proteome</keyword>
<protein>
    <recommendedName>
        <fullName evidence="13">Lysine--tRNA ligase</fullName>
        <ecNumber evidence="13">6.1.1.6</ecNumber>
    </recommendedName>
    <alternativeName>
        <fullName evidence="13">Lysyl-tRNA synthetase</fullName>
        <shortName evidence="13">LysRS</shortName>
    </alternativeName>
</protein>
<dbReference type="GO" id="GO:0000287">
    <property type="term" value="F:magnesium ion binding"/>
    <property type="evidence" value="ECO:0007669"/>
    <property type="project" value="UniProtKB-UniRule"/>
</dbReference>
<dbReference type="InterPro" id="IPR034762">
    <property type="entry name" value="Lys-tRNA-ligase_II_bac/euk"/>
</dbReference>
<comment type="cofactor">
    <cofactor evidence="13 14">
        <name>Mg(2+)</name>
        <dbReference type="ChEBI" id="CHEBI:18420"/>
    </cofactor>
    <text evidence="13 14">Binds 3 Mg(2+) ions per subunit.</text>
</comment>
<dbReference type="GO" id="GO:0000049">
    <property type="term" value="F:tRNA binding"/>
    <property type="evidence" value="ECO:0007669"/>
    <property type="project" value="TreeGrafter"/>
</dbReference>
<dbReference type="InterPro" id="IPR018149">
    <property type="entry name" value="Lys-tRNA-synth_II_C"/>
</dbReference>
<evidence type="ECO:0000256" key="4">
    <source>
        <dbReference type="ARBA" id="ARBA00022490"/>
    </source>
</evidence>
<keyword evidence="10 13" id="KW-0648">Protein biosynthesis</keyword>
<dbReference type="FunFam" id="3.30.930.10:FF:000001">
    <property type="entry name" value="Lysine--tRNA ligase"/>
    <property type="match status" value="1"/>
</dbReference>
<dbReference type="EMBL" id="JH600070">
    <property type="protein sequence ID" value="EIJ41155.1"/>
    <property type="molecule type" value="Genomic_DNA"/>
</dbReference>
<feature type="domain" description="Aminoacyl-transfer RNA synthetases class-II family profile" evidence="15">
    <location>
        <begin position="185"/>
        <end position="500"/>
    </location>
</feature>
<dbReference type="GO" id="GO:0005829">
    <property type="term" value="C:cytosol"/>
    <property type="evidence" value="ECO:0007669"/>
    <property type="project" value="UniProtKB-ARBA"/>
</dbReference>
<dbReference type="PIRSF" id="PIRSF039101">
    <property type="entry name" value="LysRS2"/>
    <property type="match status" value="1"/>
</dbReference>
<dbReference type="InterPro" id="IPR006195">
    <property type="entry name" value="aa-tRNA-synth_II"/>
</dbReference>
<dbReference type="Gene3D" id="2.40.50.140">
    <property type="entry name" value="Nucleic acid-binding proteins"/>
    <property type="match status" value="1"/>
</dbReference>
<dbReference type="InterPro" id="IPR004365">
    <property type="entry name" value="NA-bd_OB_tRNA"/>
</dbReference>
<keyword evidence="7 13" id="KW-0547">Nucleotide-binding</keyword>
<dbReference type="NCBIfam" id="NF001756">
    <property type="entry name" value="PRK00484.1"/>
    <property type="match status" value="1"/>
</dbReference>
<evidence type="ECO:0000256" key="5">
    <source>
        <dbReference type="ARBA" id="ARBA00022598"/>
    </source>
</evidence>
<sequence length="507" mass="58550">MTEQTEQLTPATEPQDENEQIALRREKLAAIRQAGIAFPNDFRRNSTAQQLHDEYAEQNSETLEIRNVRVKIAGRIMTRRIMGKAAFVHIQDMSGRMQLYLKKEELPEGTYEEFKHWDIGDIIGVHGVMFKTKTGELSVKVSSIRLLSKALRPLPEKFHGLTDQETCYRQRYLDLIMNEKTRTTFKTRSKVIAYIRNFLIEKDFLEVETPMMHVIPGGAAARPFVTHHNALDMPLYLRIAPELYLKRLVVGGFERVFELNRNFRNEGVSTRHNPEFTMLEFYQAYADYTHLMDLTEEFFRGLAESLLGSTLVPYQNEVYDFGKPFERISVKNAILKYNPDIRQSDLEDLNTIRALAKRLDIHPHANDGVGKIQIEIFDKTVEHLLKDPTFVTEYPTEISPLARMNDKDPSITDRFELFIGGREIANGFSELNDPEDQAERFRQQVEAKQAGDEEAMHYDADYIQALEYGLPPTAGEGIGIDRLVMLLTNQPSIRDVLLFPHLRLKHE</sequence>
<dbReference type="FunFam" id="2.40.50.140:FF:000024">
    <property type="entry name" value="Lysine--tRNA ligase"/>
    <property type="match status" value="1"/>
</dbReference>
<evidence type="ECO:0000256" key="8">
    <source>
        <dbReference type="ARBA" id="ARBA00022840"/>
    </source>
</evidence>
<dbReference type="InterPro" id="IPR044136">
    <property type="entry name" value="Lys-tRNA-ligase_II_N"/>
</dbReference>
<dbReference type="InterPro" id="IPR012340">
    <property type="entry name" value="NA-bd_OB-fold"/>
</dbReference>
<keyword evidence="4 13" id="KW-0963">Cytoplasm</keyword>
<keyword evidence="5 13" id="KW-0436">Ligase</keyword>
<dbReference type="EC" id="6.1.1.6" evidence="13"/>
<feature type="binding site" evidence="13">
    <location>
        <position position="423"/>
    </location>
    <ligand>
        <name>Mg(2+)</name>
        <dbReference type="ChEBI" id="CHEBI:18420"/>
        <label>2</label>
    </ligand>
</feature>
<accession>I3CC12</accession>
<dbReference type="Pfam" id="PF01336">
    <property type="entry name" value="tRNA_anti-codon"/>
    <property type="match status" value="1"/>
</dbReference>
<dbReference type="STRING" id="395493.BegalDRAFT_0233"/>
<dbReference type="CDD" id="cd00775">
    <property type="entry name" value="LysRS_core"/>
    <property type="match status" value="1"/>
</dbReference>
<evidence type="ECO:0000256" key="14">
    <source>
        <dbReference type="RuleBase" id="RU000336"/>
    </source>
</evidence>
<keyword evidence="6 13" id="KW-0479">Metal-binding</keyword>
<evidence type="ECO:0000256" key="3">
    <source>
        <dbReference type="ARBA" id="ARBA00011738"/>
    </source>
</evidence>
<dbReference type="PANTHER" id="PTHR42918">
    <property type="entry name" value="LYSYL-TRNA SYNTHETASE"/>
    <property type="match status" value="1"/>
</dbReference>
<evidence type="ECO:0000313" key="16">
    <source>
        <dbReference type="EMBL" id="EIJ41155.1"/>
    </source>
</evidence>
<dbReference type="NCBIfam" id="TIGR00499">
    <property type="entry name" value="lysS_bact"/>
    <property type="match status" value="1"/>
</dbReference>
<comment type="subunit">
    <text evidence="3 13">Homodimer.</text>
</comment>
<dbReference type="PROSITE" id="PS50862">
    <property type="entry name" value="AA_TRNA_LIGASE_II"/>
    <property type="match status" value="1"/>
</dbReference>
<dbReference type="GO" id="GO:0006430">
    <property type="term" value="P:lysyl-tRNA aminoacylation"/>
    <property type="evidence" value="ECO:0007669"/>
    <property type="project" value="UniProtKB-UniRule"/>
</dbReference>
<dbReference type="GO" id="GO:0004824">
    <property type="term" value="F:lysine-tRNA ligase activity"/>
    <property type="evidence" value="ECO:0007669"/>
    <property type="project" value="UniProtKB-UniRule"/>
</dbReference>
<feature type="binding site" evidence="13">
    <location>
        <position position="423"/>
    </location>
    <ligand>
        <name>Mg(2+)</name>
        <dbReference type="ChEBI" id="CHEBI:18420"/>
        <label>1</label>
    </ligand>
</feature>
<evidence type="ECO:0000256" key="1">
    <source>
        <dbReference type="ARBA" id="ARBA00004496"/>
    </source>
</evidence>
<dbReference type="OrthoDB" id="9802326at2"/>
<dbReference type="Proteomes" id="UP000005744">
    <property type="component" value="Unassembled WGS sequence"/>
</dbReference>
<dbReference type="HOGENOM" id="CLU_008255_6_0_6"/>
<dbReference type="InterPro" id="IPR045864">
    <property type="entry name" value="aa-tRNA-synth_II/BPL/LPL"/>
</dbReference>